<evidence type="ECO:0000313" key="1">
    <source>
        <dbReference type="EMBL" id="KAK5970803.1"/>
    </source>
</evidence>
<accession>A0AAN8IHS2</accession>
<protein>
    <submittedName>
        <fullName evidence="1">Uncharacterized protein</fullName>
    </submittedName>
</protein>
<dbReference type="EMBL" id="WIXE01018564">
    <property type="protein sequence ID" value="KAK5970803.1"/>
    <property type="molecule type" value="Genomic_DNA"/>
</dbReference>
<feature type="non-terminal residue" evidence="1">
    <location>
        <position position="1"/>
    </location>
</feature>
<reference evidence="1 2" key="1">
    <citation type="submission" date="2019-10" db="EMBL/GenBank/DDBJ databases">
        <title>Assembly and Annotation for the nematode Trichostrongylus colubriformis.</title>
        <authorList>
            <person name="Martin J."/>
        </authorList>
    </citation>
    <scope>NUCLEOTIDE SEQUENCE [LARGE SCALE GENOMIC DNA]</scope>
    <source>
        <strain evidence="1">G859</strain>
        <tissue evidence="1">Whole worm</tissue>
    </source>
</reference>
<sequence>LHCVNLFDFPVCHPSTVRKKYALRKRLSCFVFIWRIP</sequence>
<dbReference type="AlphaFoldDB" id="A0AAN8IHS2"/>
<keyword evidence="2" id="KW-1185">Reference proteome</keyword>
<name>A0AAN8IHS2_TRICO</name>
<comment type="caution">
    <text evidence="1">The sequence shown here is derived from an EMBL/GenBank/DDBJ whole genome shotgun (WGS) entry which is preliminary data.</text>
</comment>
<organism evidence="1 2">
    <name type="scientific">Trichostrongylus colubriformis</name>
    <name type="common">Black scour worm</name>
    <dbReference type="NCBI Taxonomy" id="6319"/>
    <lineage>
        <taxon>Eukaryota</taxon>
        <taxon>Metazoa</taxon>
        <taxon>Ecdysozoa</taxon>
        <taxon>Nematoda</taxon>
        <taxon>Chromadorea</taxon>
        <taxon>Rhabditida</taxon>
        <taxon>Rhabditina</taxon>
        <taxon>Rhabditomorpha</taxon>
        <taxon>Strongyloidea</taxon>
        <taxon>Trichostrongylidae</taxon>
        <taxon>Trichostrongylus</taxon>
    </lineage>
</organism>
<dbReference type="Proteomes" id="UP001331761">
    <property type="component" value="Unassembled WGS sequence"/>
</dbReference>
<evidence type="ECO:0000313" key="2">
    <source>
        <dbReference type="Proteomes" id="UP001331761"/>
    </source>
</evidence>
<gene>
    <name evidence="1" type="ORF">GCK32_014981</name>
</gene>
<proteinExistence type="predicted"/>